<organism evidence="2 3">
    <name type="scientific">Capsella rubella</name>
    <dbReference type="NCBI Taxonomy" id="81985"/>
    <lineage>
        <taxon>Eukaryota</taxon>
        <taxon>Viridiplantae</taxon>
        <taxon>Streptophyta</taxon>
        <taxon>Embryophyta</taxon>
        <taxon>Tracheophyta</taxon>
        <taxon>Spermatophyta</taxon>
        <taxon>Magnoliopsida</taxon>
        <taxon>eudicotyledons</taxon>
        <taxon>Gunneridae</taxon>
        <taxon>Pentapetalae</taxon>
        <taxon>rosids</taxon>
        <taxon>malvids</taxon>
        <taxon>Brassicales</taxon>
        <taxon>Brassicaceae</taxon>
        <taxon>Camelineae</taxon>
        <taxon>Capsella</taxon>
    </lineage>
</organism>
<accession>R0H8F2</accession>
<dbReference type="InterPro" id="IPR050232">
    <property type="entry name" value="FBL13/AtMIF1-like"/>
</dbReference>
<gene>
    <name evidence="2" type="ORF">CARUB_v10018959mg</name>
</gene>
<dbReference type="Gene3D" id="3.80.10.10">
    <property type="entry name" value="Ribonuclease Inhibitor"/>
    <property type="match status" value="1"/>
</dbReference>
<dbReference type="Pfam" id="PF00646">
    <property type="entry name" value="F-box"/>
    <property type="match status" value="1"/>
</dbReference>
<sequence>MEQCLRIRVVMGLDRISEFPEELLLKILSFLPTKDVIATTVLSKRWRSLWKLVPKLEFESENEEDIAKFAEKVGRCLLSHKAPVLESLHLKVTDEHEETICGINVGLWVGIAVARHVRELVLDLSLFKNSLRFPTVALFCDTLEALKLKYSVLVDVPSPVYMKSLRTLHLDSVKFKDNDSIHNFISSCPNLEDLLIHRVTLKKVLIIEAPSLKRLSISGKIGGKEEAGGYVISARSLKYLNIRRLYNCRCCLIENARVLVKATVSNVSYIVNENILGSLKLARRLSLDLSPLEIKCPTRTRFYNLVYLEMSTIEAEWWNLLKLMLESSPQLQVLKLIDPGKDASKDDEVSGQWSEPKYIPECLSCYLETFVWIRYDWEREEEKEVAKYILRNATFLKKATFSTRPVEHQKSLQMLNELNSVVSSASNSCHILFE</sequence>
<reference evidence="3" key="1">
    <citation type="journal article" date="2013" name="Nat. Genet.">
        <title>The Capsella rubella genome and the genomic consequences of rapid mating system evolution.</title>
        <authorList>
            <person name="Slotte T."/>
            <person name="Hazzouri K.M."/>
            <person name="Agren J.A."/>
            <person name="Koenig D."/>
            <person name="Maumus F."/>
            <person name="Guo Y.L."/>
            <person name="Steige K."/>
            <person name="Platts A.E."/>
            <person name="Escobar J.S."/>
            <person name="Newman L.K."/>
            <person name="Wang W."/>
            <person name="Mandakova T."/>
            <person name="Vello E."/>
            <person name="Smith L.M."/>
            <person name="Henz S.R."/>
            <person name="Steffen J."/>
            <person name="Takuno S."/>
            <person name="Brandvain Y."/>
            <person name="Coop G."/>
            <person name="Andolfatto P."/>
            <person name="Hu T.T."/>
            <person name="Blanchette M."/>
            <person name="Clark R.M."/>
            <person name="Quesneville H."/>
            <person name="Nordborg M."/>
            <person name="Gaut B.S."/>
            <person name="Lysak M.A."/>
            <person name="Jenkins J."/>
            <person name="Grimwood J."/>
            <person name="Chapman J."/>
            <person name="Prochnik S."/>
            <person name="Shu S."/>
            <person name="Rokhsar D."/>
            <person name="Schmutz J."/>
            <person name="Weigel D."/>
            <person name="Wright S.I."/>
        </authorList>
    </citation>
    <scope>NUCLEOTIDE SEQUENCE [LARGE SCALE GENOMIC DNA]</scope>
    <source>
        <strain evidence="3">cv. Monte Gargano</strain>
    </source>
</reference>
<evidence type="ECO:0000313" key="3">
    <source>
        <dbReference type="Proteomes" id="UP000029121"/>
    </source>
</evidence>
<dbReference type="Proteomes" id="UP000029121">
    <property type="component" value="Unassembled WGS sequence"/>
</dbReference>
<keyword evidence="3" id="KW-1185">Reference proteome</keyword>
<evidence type="ECO:0000313" key="2">
    <source>
        <dbReference type="EMBL" id="EOA25609.1"/>
    </source>
</evidence>
<dbReference type="Pfam" id="PF08387">
    <property type="entry name" value="FBD"/>
    <property type="match status" value="1"/>
</dbReference>
<dbReference type="SUPFAM" id="SSF81383">
    <property type="entry name" value="F-box domain"/>
    <property type="match status" value="1"/>
</dbReference>
<name>R0H8F2_9BRAS</name>
<dbReference type="PANTHER" id="PTHR31900:SF34">
    <property type="entry name" value="EMB|CAB62440.1-RELATED"/>
    <property type="match status" value="1"/>
</dbReference>
<dbReference type="SMART" id="SM00256">
    <property type="entry name" value="FBOX"/>
    <property type="match status" value="1"/>
</dbReference>
<dbReference type="PROSITE" id="PS50181">
    <property type="entry name" value="FBOX"/>
    <property type="match status" value="1"/>
</dbReference>
<dbReference type="InterPro" id="IPR053781">
    <property type="entry name" value="F-box_AtFBL13-like"/>
</dbReference>
<dbReference type="InterPro" id="IPR001810">
    <property type="entry name" value="F-box_dom"/>
</dbReference>
<feature type="domain" description="F-box" evidence="1">
    <location>
        <begin position="13"/>
        <end position="49"/>
    </location>
</feature>
<dbReference type="CDD" id="cd22160">
    <property type="entry name" value="F-box_AtFBL13-like"/>
    <property type="match status" value="1"/>
</dbReference>
<dbReference type="EMBL" id="KB870809">
    <property type="protein sequence ID" value="EOA25609.1"/>
    <property type="molecule type" value="Genomic_DNA"/>
</dbReference>
<dbReference type="SUPFAM" id="SSF52058">
    <property type="entry name" value="L domain-like"/>
    <property type="match status" value="1"/>
</dbReference>
<dbReference type="Pfam" id="PF24758">
    <property type="entry name" value="LRR_At5g56370"/>
    <property type="match status" value="1"/>
</dbReference>
<dbReference type="AlphaFoldDB" id="R0H8F2"/>
<dbReference type="Gene3D" id="1.20.1280.50">
    <property type="match status" value="1"/>
</dbReference>
<dbReference type="STRING" id="81985.R0H8F2"/>
<protein>
    <recommendedName>
        <fullName evidence="1">F-box domain-containing protein</fullName>
    </recommendedName>
</protein>
<proteinExistence type="predicted"/>
<evidence type="ECO:0000259" key="1">
    <source>
        <dbReference type="PROSITE" id="PS50181"/>
    </source>
</evidence>
<dbReference type="SMART" id="SM00579">
    <property type="entry name" value="FBD"/>
    <property type="match status" value="1"/>
</dbReference>
<dbReference type="InterPro" id="IPR032675">
    <property type="entry name" value="LRR_dom_sf"/>
</dbReference>
<dbReference type="InterPro" id="IPR055411">
    <property type="entry name" value="LRR_FXL15/At3g58940/PEG3-like"/>
</dbReference>
<dbReference type="InterPro" id="IPR006566">
    <property type="entry name" value="FBD"/>
</dbReference>
<dbReference type="PANTHER" id="PTHR31900">
    <property type="entry name" value="F-BOX/RNI SUPERFAMILY PROTEIN-RELATED"/>
    <property type="match status" value="1"/>
</dbReference>
<dbReference type="InterPro" id="IPR036047">
    <property type="entry name" value="F-box-like_dom_sf"/>
</dbReference>